<dbReference type="eggNOG" id="COG5340">
    <property type="taxonomic scope" value="Bacteria"/>
</dbReference>
<accession>B8GSF5</accession>
<evidence type="ECO:0000313" key="2">
    <source>
        <dbReference type="Proteomes" id="UP000002383"/>
    </source>
</evidence>
<dbReference type="InterPro" id="IPR045738">
    <property type="entry name" value="DUF6088"/>
</dbReference>
<dbReference type="EMBL" id="CP001339">
    <property type="protein sequence ID" value="ACL72859.1"/>
    <property type="molecule type" value="Genomic_DNA"/>
</dbReference>
<proteinExistence type="predicted"/>
<evidence type="ECO:0000313" key="1">
    <source>
        <dbReference type="EMBL" id="ACL72859.1"/>
    </source>
</evidence>
<gene>
    <name evidence="1" type="ordered locus">Tgr7_1777</name>
</gene>
<keyword evidence="2" id="KW-1185">Reference proteome</keyword>
<organism evidence="1 2">
    <name type="scientific">Thioalkalivibrio sulfidiphilus (strain HL-EbGR7)</name>
    <dbReference type="NCBI Taxonomy" id="396588"/>
    <lineage>
        <taxon>Bacteria</taxon>
        <taxon>Pseudomonadati</taxon>
        <taxon>Pseudomonadota</taxon>
        <taxon>Gammaproteobacteria</taxon>
        <taxon>Chromatiales</taxon>
        <taxon>Ectothiorhodospiraceae</taxon>
        <taxon>Thioalkalivibrio</taxon>
    </lineage>
</organism>
<dbReference type="OrthoDB" id="3181392at2"/>
<reference evidence="1 2" key="1">
    <citation type="journal article" date="2011" name="Stand. Genomic Sci.">
        <title>Complete genome sequence of 'Thioalkalivibrio sulfidophilus' HL-EbGr7.</title>
        <authorList>
            <person name="Muyzer G."/>
            <person name="Sorokin D.Y."/>
            <person name="Mavromatis K."/>
            <person name="Lapidus A."/>
            <person name="Clum A."/>
            <person name="Ivanova N."/>
            <person name="Pati A."/>
            <person name="d'Haeseleer P."/>
            <person name="Woyke T."/>
            <person name="Kyrpides N.C."/>
        </authorList>
    </citation>
    <scope>NUCLEOTIDE SEQUENCE [LARGE SCALE GENOMIC DNA]</scope>
    <source>
        <strain evidence="1 2">HL-EbGR7</strain>
    </source>
</reference>
<name>B8GSF5_THISH</name>
<protein>
    <recommendedName>
        <fullName evidence="3">Transcriptional regulator, AbiEi antitoxin, Type IV TA system</fullName>
    </recommendedName>
</protein>
<dbReference type="KEGG" id="tgr:Tgr7_1777"/>
<dbReference type="RefSeq" id="WP_012638341.1">
    <property type="nucleotide sequence ID" value="NC_011901.1"/>
</dbReference>
<dbReference type="STRING" id="396588.Tgr7_1777"/>
<evidence type="ECO:0008006" key="3">
    <source>
        <dbReference type="Google" id="ProtNLM"/>
    </source>
</evidence>
<dbReference type="AlphaFoldDB" id="B8GSF5"/>
<sequence length="202" mass="22809">MQAIDKKILSRIYGRGRGWAFTKVDFVLDFDEASIHKALSDLARAGTIRRVCHGVYDYPRHSELLGQDLSPDMDQVAQALARKFHWRIQPSGDTALNVLGLSTQVPGRWLYHSNGPSRQYRIGNQTLAFRKAALKDTGFRHRKSALVVEALKALGRERVDAATIRTIREYLGAEDCARVLRETRAVTGWIYQIIKQVCGEEG</sequence>
<dbReference type="Proteomes" id="UP000002383">
    <property type="component" value="Chromosome"/>
</dbReference>
<dbReference type="HOGENOM" id="CLU_067316_1_0_6"/>
<dbReference type="Pfam" id="PF19570">
    <property type="entry name" value="DUF6088"/>
    <property type="match status" value="1"/>
</dbReference>